<dbReference type="AlphaFoldDB" id="A0AAW0CSW2"/>
<reference evidence="2 3" key="1">
    <citation type="submission" date="2024-01" db="EMBL/GenBank/DDBJ databases">
        <title>A draft genome for a cacao thread blight-causing isolate of Paramarasmius palmivorus.</title>
        <authorList>
            <person name="Baruah I.K."/>
            <person name="Bukari Y."/>
            <person name="Amoako-Attah I."/>
            <person name="Meinhardt L.W."/>
            <person name="Bailey B.A."/>
            <person name="Cohen S.P."/>
        </authorList>
    </citation>
    <scope>NUCLEOTIDE SEQUENCE [LARGE SCALE GENOMIC DNA]</scope>
    <source>
        <strain evidence="2 3">GH-12</strain>
    </source>
</reference>
<proteinExistence type="predicted"/>
<organism evidence="2 3">
    <name type="scientific">Paramarasmius palmivorus</name>
    <dbReference type="NCBI Taxonomy" id="297713"/>
    <lineage>
        <taxon>Eukaryota</taxon>
        <taxon>Fungi</taxon>
        <taxon>Dikarya</taxon>
        <taxon>Basidiomycota</taxon>
        <taxon>Agaricomycotina</taxon>
        <taxon>Agaricomycetes</taxon>
        <taxon>Agaricomycetidae</taxon>
        <taxon>Agaricales</taxon>
        <taxon>Marasmiineae</taxon>
        <taxon>Marasmiaceae</taxon>
        <taxon>Paramarasmius</taxon>
    </lineage>
</organism>
<dbReference type="EMBL" id="JAYKXP010000032">
    <property type="protein sequence ID" value="KAK7041820.1"/>
    <property type="molecule type" value="Genomic_DNA"/>
</dbReference>
<gene>
    <name evidence="2" type="ORF">VNI00_009109</name>
</gene>
<sequence length="579" mass="65808">MSILEEILEPSTGDSQTPDAPSNMAIIEGSSNVTIAGSHLNNVVGPQYNTIYHGNVTVQRVNRDSNECQRTLWDEFTRIRTGDVYIKQNLCVTDIGKDPEQRKLTKGRLKAYRTIKTAHLTNKNLDVLYIGYSGDDAVKVRKLSLRYLAREIADPGLVLREMWIDPSTGWVRKGPYVESSASVNYIAAWFPTGSFSIISDNKRSLTLQEYNADVLQKYLLKFLSIHDILQGVRLSAKYTVEWANDGGIISVLSSLPGTIYNGTSLEPIAHWSGYRERCYYVLHKNSPATTQEHTSMEDGSVRLTFALADMQDFPTFWLQYLLGPAEEWIDFAVTWLSLAHNIFHQLGINRDEWQDYCGLTFLGLGCECERRETPQGPIDIQIDTSVYLFIHPIPRPSDDESTWNTWVKGRKYFWSFDPSGKEEISDAESEQRNLGLPSLKIFPFFLNTCWGLEAYDIVQALHTRQGFDPTSTALDRSLDHPDHELEIINPDSGRFEEDISNEEYWTDDVSERLSTVYEDEAESWYAGSDDSIEAQILPSIDQGQDNTYVVDEQSITPNREPGLDRVNVDEPLRDMMGVD</sequence>
<protein>
    <submittedName>
        <fullName evidence="2">Uncharacterized protein</fullName>
    </submittedName>
</protein>
<keyword evidence="3" id="KW-1185">Reference proteome</keyword>
<evidence type="ECO:0000313" key="3">
    <source>
        <dbReference type="Proteomes" id="UP001383192"/>
    </source>
</evidence>
<evidence type="ECO:0000256" key="1">
    <source>
        <dbReference type="SAM" id="MobiDB-lite"/>
    </source>
</evidence>
<evidence type="ECO:0000313" key="2">
    <source>
        <dbReference type="EMBL" id="KAK7041820.1"/>
    </source>
</evidence>
<feature type="region of interest" description="Disordered" evidence="1">
    <location>
        <begin position="1"/>
        <end position="20"/>
    </location>
</feature>
<comment type="caution">
    <text evidence="2">The sequence shown here is derived from an EMBL/GenBank/DDBJ whole genome shotgun (WGS) entry which is preliminary data.</text>
</comment>
<accession>A0AAW0CSW2</accession>
<name>A0AAW0CSW2_9AGAR</name>
<dbReference type="Proteomes" id="UP001383192">
    <property type="component" value="Unassembled WGS sequence"/>
</dbReference>